<feature type="transmembrane region" description="Helical" evidence="10">
    <location>
        <begin position="309"/>
        <end position="333"/>
    </location>
</feature>
<dbReference type="Gene3D" id="1.20.1720.10">
    <property type="entry name" value="Multidrug resistance protein D"/>
    <property type="match status" value="1"/>
</dbReference>
<dbReference type="Pfam" id="PF07690">
    <property type="entry name" value="MFS_1"/>
    <property type="match status" value="1"/>
</dbReference>
<dbReference type="PROSITE" id="PS00216">
    <property type="entry name" value="SUGAR_TRANSPORT_1"/>
    <property type="match status" value="1"/>
</dbReference>
<evidence type="ECO:0000313" key="12">
    <source>
        <dbReference type="EMBL" id="SDP84936.1"/>
    </source>
</evidence>
<proteinExistence type="inferred from homology"/>
<keyword evidence="7 10" id="KW-1133">Transmembrane helix</keyword>
<sequence>MKSSPIPGKARLALILGGLSAFGPLSIDMYLPAFPAMAEQLGTGQAKIQVTLTAFMIGLAGGQIIAGPLSDAYGRRRPLLIGLALYTLSSLACAVAPSVLALVFLRLGQGVSAAAGIVIARAAVRDMFSGAALARFFSLMLLVNGLGPILGPIIGGQVLRYTQWPGIFIVLAGFGVVLFLVTAFALPETLAPLGRRPARLGHVLSTYRRIGTDRTFIAYAAAAGFVMGAMFAYIAGSSFVLQELHGLSPQNYSFLFGANALGIVIMAQVNGLLLRRFAPRRLLIVGLLTSATGGLAVLATTYLNLGLVYLLPGLFVVVASVGMVAPNSTALAMADHGHRAGTASALLGLVQFIIGGLAAPLVGLGNPSTALPMGVVIATLSLLGLASFALTRPTKDRPGRYQTLRDADTQPIPGLPIPDVARHEGDLWDAPTADSVRFR</sequence>
<keyword evidence="8 10" id="KW-0472">Membrane</keyword>
<dbReference type="PRINTS" id="PR01035">
    <property type="entry name" value="TCRTETA"/>
</dbReference>
<keyword evidence="6 10" id="KW-0812">Transmembrane</keyword>
<feature type="domain" description="Major facilitator superfamily (MFS) profile" evidence="11">
    <location>
        <begin position="10"/>
        <end position="396"/>
    </location>
</feature>
<keyword evidence="13" id="KW-1185">Reference proteome</keyword>
<evidence type="ECO:0000313" key="13">
    <source>
        <dbReference type="Proteomes" id="UP000199651"/>
    </source>
</evidence>
<evidence type="ECO:0000256" key="3">
    <source>
        <dbReference type="ARBA" id="ARBA00007520"/>
    </source>
</evidence>
<feature type="transmembrane region" description="Helical" evidence="10">
    <location>
        <begin position="166"/>
        <end position="186"/>
    </location>
</feature>
<feature type="transmembrane region" description="Helical" evidence="10">
    <location>
        <begin position="216"/>
        <end position="240"/>
    </location>
</feature>
<evidence type="ECO:0000259" key="11">
    <source>
        <dbReference type="PROSITE" id="PS50850"/>
    </source>
</evidence>
<dbReference type="InterPro" id="IPR005829">
    <property type="entry name" value="Sugar_transporter_CS"/>
</dbReference>
<keyword evidence="4" id="KW-0813">Transport</keyword>
<evidence type="ECO:0000256" key="2">
    <source>
        <dbReference type="ARBA" id="ARBA00006236"/>
    </source>
</evidence>
<feature type="transmembrane region" description="Helical" evidence="10">
    <location>
        <begin position="370"/>
        <end position="390"/>
    </location>
</feature>
<dbReference type="PANTHER" id="PTHR23502:SF132">
    <property type="entry name" value="POLYAMINE TRANSPORTER 2-RELATED"/>
    <property type="match status" value="1"/>
</dbReference>
<feature type="transmembrane region" description="Helical" evidence="10">
    <location>
        <begin position="345"/>
        <end position="364"/>
    </location>
</feature>
<evidence type="ECO:0000256" key="6">
    <source>
        <dbReference type="ARBA" id="ARBA00022692"/>
    </source>
</evidence>
<accession>A0A1H0W3Q8</accession>
<dbReference type="RefSeq" id="WP_091383485.1">
    <property type="nucleotide sequence ID" value="NZ_FNDV01000007.1"/>
</dbReference>
<dbReference type="EMBL" id="FNJB01000017">
    <property type="protein sequence ID" value="SDP84936.1"/>
    <property type="molecule type" value="Genomic_DNA"/>
</dbReference>
<evidence type="ECO:0000256" key="5">
    <source>
        <dbReference type="ARBA" id="ARBA00022475"/>
    </source>
</evidence>
<feature type="region of interest" description="Disordered" evidence="9">
    <location>
        <begin position="397"/>
        <end position="420"/>
    </location>
</feature>
<feature type="transmembrane region" description="Helical" evidence="10">
    <location>
        <begin position="136"/>
        <end position="154"/>
    </location>
</feature>
<dbReference type="PROSITE" id="PS50850">
    <property type="entry name" value="MFS"/>
    <property type="match status" value="1"/>
</dbReference>
<organism evidence="12 13">
    <name type="scientific">Actinokineospora alba</name>
    <dbReference type="NCBI Taxonomy" id="504798"/>
    <lineage>
        <taxon>Bacteria</taxon>
        <taxon>Bacillati</taxon>
        <taxon>Actinomycetota</taxon>
        <taxon>Actinomycetes</taxon>
        <taxon>Pseudonocardiales</taxon>
        <taxon>Pseudonocardiaceae</taxon>
        <taxon>Actinokineospora</taxon>
    </lineage>
</organism>
<dbReference type="InterPro" id="IPR036259">
    <property type="entry name" value="MFS_trans_sf"/>
</dbReference>
<dbReference type="CDD" id="cd17320">
    <property type="entry name" value="MFS_MdfA_MDR_like"/>
    <property type="match status" value="1"/>
</dbReference>
<feature type="transmembrane region" description="Helical" evidence="10">
    <location>
        <begin position="282"/>
        <end position="303"/>
    </location>
</feature>
<dbReference type="GO" id="GO:0005886">
    <property type="term" value="C:plasma membrane"/>
    <property type="evidence" value="ECO:0007669"/>
    <property type="project" value="UniProtKB-SubCell"/>
</dbReference>
<gene>
    <name evidence="12" type="ORF">SAMN05192558_11750</name>
</gene>
<evidence type="ECO:0000256" key="9">
    <source>
        <dbReference type="SAM" id="MobiDB-lite"/>
    </source>
</evidence>
<dbReference type="Proteomes" id="UP000199651">
    <property type="component" value="Unassembled WGS sequence"/>
</dbReference>
<dbReference type="STRING" id="504798.SAMN05421871_10750"/>
<dbReference type="SUPFAM" id="SSF103473">
    <property type="entry name" value="MFS general substrate transporter"/>
    <property type="match status" value="1"/>
</dbReference>
<feature type="transmembrane region" description="Helical" evidence="10">
    <location>
        <begin position="48"/>
        <end position="67"/>
    </location>
</feature>
<evidence type="ECO:0000256" key="1">
    <source>
        <dbReference type="ARBA" id="ARBA00004651"/>
    </source>
</evidence>
<dbReference type="AlphaFoldDB" id="A0A1H0W3Q8"/>
<feature type="compositionally biased region" description="Basic and acidic residues" evidence="9">
    <location>
        <begin position="397"/>
        <end position="408"/>
    </location>
</feature>
<dbReference type="InterPro" id="IPR001958">
    <property type="entry name" value="Tet-R_TetA/multi-R_MdtG-like"/>
</dbReference>
<keyword evidence="5" id="KW-1003">Cell membrane</keyword>
<reference evidence="13" key="1">
    <citation type="submission" date="2016-10" db="EMBL/GenBank/DDBJ databases">
        <authorList>
            <person name="Varghese N."/>
            <person name="Submissions S."/>
        </authorList>
    </citation>
    <scope>NUCLEOTIDE SEQUENCE [LARGE SCALE GENOMIC DNA]</scope>
    <source>
        <strain evidence="13">IBRC-M 10655</strain>
    </source>
</reference>
<dbReference type="FunFam" id="1.20.1720.10:FF:000005">
    <property type="entry name" value="Bcr/CflA family efflux transporter"/>
    <property type="match status" value="1"/>
</dbReference>
<dbReference type="InterPro" id="IPR004812">
    <property type="entry name" value="Efflux_drug-R_Bcr/CmlA"/>
</dbReference>
<dbReference type="GO" id="GO:0042910">
    <property type="term" value="F:xenobiotic transmembrane transporter activity"/>
    <property type="evidence" value="ECO:0007669"/>
    <property type="project" value="InterPro"/>
</dbReference>
<protein>
    <submittedName>
        <fullName evidence="12">MFS transporter, DHA1 family, bicyclomycin/chloramphenicol resistance protein</fullName>
    </submittedName>
</protein>
<dbReference type="PANTHER" id="PTHR23502">
    <property type="entry name" value="MAJOR FACILITATOR SUPERFAMILY"/>
    <property type="match status" value="1"/>
</dbReference>
<comment type="similarity">
    <text evidence="3">Belongs to the major facilitator superfamily. TCR/Tet family.</text>
</comment>
<dbReference type="OrthoDB" id="9814303at2"/>
<comment type="subcellular location">
    <subcellularLocation>
        <location evidence="1">Cell membrane</location>
        <topology evidence="1">Multi-pass membrane protein</topology>
    </subcellularLocation>
</comment>
<name>A0A1H0W3Q8_9PSEU</name>
<evidence type="ECO:0000256" key="4">
    <source>
        <dbReference type="ARBA" id="ARBA00022448"/>
    </source>
</evidence>
<dbReference type="GO" id="GO:1990961">
    <property type="term" value="P:xenobiotic detoxification by transmembrane export across the plasma membrane"/>
    <property type="evidence" value="ECO:0007669"/>
    <property type="project" value="InterPro"/>
</dbReference>
<comment type="similarity">
    <text evidence="2">Belongs to the major facilitator superfamily. Bcr/CmlA family.</text>
</comment>
<dbReference type="NCBIfam" id="TIGR00710">
    <property type="entry name" value="efflux_Bcr_CflA"/>
    <property type="match status" value="1"/>
</dbReference>
<evidence type="ECO:0000256" key="7">
    <source>
        <dbReference type="ARBA" id="ARBA00022989"/>
    </source>
</evidence>
<dbReference type="InterPro" id="IPR020846">
    <property type="entry name" value="MFS_dom"/>
</dbReference>
<feature type="transmembrane region" description="Helical" evidence="10">
    <location>
        <begin position="252"/>
        <end position="273"/>
    </location>
</feature>
<evidence type="ECO:0000256" key="10">
    <source>
        <dbReference type="SAM" id="Phobius"/>
    </source>
</evidence>
<dbReference type="InterPro" id="IPR011701">
    <property type="entry name" value="MFS"/>
</dbReference>
<feature type="transmembrane region" description="Helical" evidence="10">
    <location>
        <begin position="107"/>
        <end position="124"/>
    </location>
</feature>
<feature type="transmembrane region" description="Helical" evidence="10">
    <location>
        <begin position="79"/>
        <end position="101"/>
    </location>
</feature>
<evidence type="ECO:0000256" key="8">
    <source>
        <dbReference type="ARBA" id="ARBA00023136"/>
    </source>
</evidence>